<dbReference type="HOGENOM" id="CLU_2859211_0_0_0"/>
<gene>
    <name evidence="1" type="ordered locus">CLDAP_03290</name>
</gene>
<accession>I0HZD1</accession>
<organism evidence="1 2">
    <name type="scientific">Caldilinea aerophila (strain DSM 14535 / JCM 11387 / NBRC 104270 / STL-6-O1)</name>
    <dbReference type="NCBI Taxonomy" id="926550"/>
    <lineage>
        <taxon>Bacteria</taxon>
        <taxon>Bacillati</taxon>
        <taxon>Chloroflexota</taxon>
        <taxon>Caldilineae</taxon>
        <taxon>Caldilineales</taxon>
        <taxon>Caldilineaceae</taxon>
        <taxon>Caldilinea</taxon>
    </lineage>
</organism>
<sequence>MNSDGKRIAIIVLFSDAFAPHDFDFSPASVAHNPLSKFLRSQFKVYNEADRTNRSQKDSAIPQL</sequence>
<keyword evidence="2" id="KW-1185">Reference proteome</keyword>
<dbReference type="EMBL" id="AP012337">
    <property type="protein sequence ID" value="BAL98368.1"/>
    <property type="molecule type" value="Genomic_DNA"/>
</dbReference>
<evidence type="ECO:0000313" key="2">
    <source>
        <dbReference type="Proteomes" id="UP000007880"/>
    </source>
</evidence>
<dbReference type="Proteomes" id="UP000007880">
    <property type="component" value="Chromosome"/>
</dbReference>
<dbReference type="STRING" id="926550.CLDAP_03290"/>
<reference evidence="1 2" key="1">
    <citation type="submission" date="2012-02" db="EMBL/GenBank/DDBJ databases">
        <title>Complete genome sequence of Caldilinea aerophila DSM 14535 (= NBRC 102666).</title>
        <authorList>
            <person name="Oguchi A."/>
            <person name="Hosoyama A."/>
            <person name="Sekine M."/>
            <person name="Fukai R."/>
            <person name="Kato Y."/>
            <person name="Nakamura S."/>
            <person name="Hanada S."/>
            <person name="Yamazaki S."/>
            <person name="Fujita N."/>
        </authorList>
    </citation>
    <scope>NUCLEOTIDE SEQUENCE [LARGE SCALE GENOMIC DNA]</scope>
    <source>
        <strain evidence="2">DSM 14535 / JCM 11387 / NBRC 104270 / STL-6-O1</strain>
    </source>
</reference>
<dbReference type="KEGG" id="cap:CLDAP_03290"/>
<protein>
    <submittedName>
        <fullName evidence="1">Uncharacterized protein</fullName>
    </submittedName>
</protein>
<proteinExistence type="predicted"/>
<name>I0HZD1_CALAS</name>
<evidence type="ECO:0000313" key="1">
    <source>
        <dbReference type="EMBL" id="BAL98368.1"/>
    </source>
</evidence>
<dbReference type="AlphaFoldDB" id="I0HZD1"/>